<reference evidence="2 3" key="2">
    <citation type="submission" date="2018-11" db="EMBL/GenBank/DDBJ databases">
        <authorList>
            <consortium name="Pathogen Informatics"/>
        </authorList>
    </citation>
    <scope>NUCLEOTIDE SEQUENCE [LARGE SCALE GENOMIC DNA]</scope>
</reference>
<accession>A0A183V9I9</accession>
<sequence>MDALGEKKTFKALKGKFLKNEQKEASRSLIGLNEMPNHEYDEVPEDSMETCEKSVKETNDDECDKGTQSELRYETTILRTPLDEIALSHDSRIKHNGNAHKQTPTGKQNLLDEYGVIDVDQRSEKALSQASKGSLNDVYHSAECVLCPSFAHNSSLFKRCRDIFVRDSPMYITFE</sequence>
<evidence type="ECO:0000313" key="2">
    <source>
        <dbReference type="EMBL" id="VDM48730.1"/>
    </source>
</evidence>
<reference evidence="4" key="1">
    <citation type="submission" date="2016-06" db="UniProtKB">
        <authorList>
            <consortium name="WormBaseParasite"/>
        </authorList>
    </citation>
    <scope>IDENTIFICATION</scope>
</reference>
<dbReference type="AlphaFoldDB" id="A0A183V9I9"/>
<name>A0A183V9I9_TOXCA</name>
<gene>
    <name evidence="2" type="ORF">TCNE_LOCUS17409</name>
</gene>
<keyword evidence="3" id="KW-1185">Reference proteome</keyword>
<organism evidence="3 4">
    <name type="scientific">Toxocara canis</name>
    <name type="common">Canine roundworm</name>
    <dbReference type="NCBI Taxonomy" id="6265"/>
    <lineage>
        <taxon>Eukaryota</taxon>
        <taxon>Metazoa</taxon>
        <taxon>Ecdysozoa</taxon>
        <taxon>Nematoda</taxon>
        <taxon>Chromadorea</taxon>
        <taxon>Rhabditida</taxon>
        <taxon>Spirurina</taxon>
        <taxon>Ascaridomorpha</taxon>
        <taxon>Ascaridoidea</taxon>
        <taxon>Toxocaridae</taxon>
        <taxon>Toxocara</taxon>
    </lineage>
</organism>
<dbReference type="Proteomes" id="UP000050794">
    <property type="component" value="Unassembled WGS sequence"/>
</dbReference>
<dbReference type="WBParaSite" id="TCNE_0001741001-mRNA-1">
    <property type="protein sequence ID" value="TCNE_0001741001-mRNA-1"/>
    <property type="gene ID" value="TCNE_0001741001"/>
</dbReference>
<dbReference type="EMBL" id="UYWY01024411">
    <property type="protein sequence ID" value="VDM48730.1"/>
    <property type="molecule type" value="Genomic_DNA"/>
</dbReference>
<protein>
    <submittedName>
        <fullName evidence="4">Ovule protein</fullName>
    </submittedName>
</protein>
<evidence type="ECO:0000313" key="4">
    <source>
        <dbReference type="WBParaSite" id="TCNE_0001741001-mRNA-1"/>
    </source>
</evidence>
<evidence type="ECO:0000256" key="1">
    <source>
        <dbReference type="SAM" id="MobiDB-lite"/>
    </source>
</evidence>
<evidence type="ECO:0000313" key="3">
    <source>
        <dbReference type="Proteomes" id="UP000050794"/>
    </source>
</evidence>
<proteinExistence type="predicted"/>
<feature type="region of interest" description="Disordered" evidence="1">
    <location>
        <begin position="28"/>
        <end position="48"/>
    </location>
</feature>